<name>A0ACB8QI04_9AGAM</name>
<comment type="caution">
    <text evidence="1">The sequence shown here is derived from an EMBL/GenBank/DDBJ whole genome shotgun (WGS) entry which is preliminary data.</text>
</comment>
<protein>
    <submittedName>
        <fullName evidence="1">Uncharacterized protein</fullName>
    </submittedName>
</protein>
<dbReference type="Proteomes" id="UP000814128">
    <property type="component" value="Unassembled WGS sequence"/>
</dbReference>
<organism evidence="1 2">
    <name type="scientific">Vararia minispora EC-137</name>
    <dbReference type="NCBI Taxonomy" id="1314806"/>
    <lineage>
        <taxon>Eukaryota</taxon>
        <taxon>Fungi</taxon>
        <taxon>Dikarya</taxon>
        <taxon>Basidiomycota</taxon>
        <taxon>Agaricomycotina</taxon>
        <taxon>Agaricomycetes</taxon>
        <taxon>Russulales</taxon>
        <taxon>Lachnocladiaceae</taxon>
        <taxon>Vararia</taxon>
    </lineage>
</organism>
<keyword evidence="2" id="KW-1185">Reference proteome</keyword>
<dbReference type="EMBL" id="MU273585">
    <property type="protein sequence ID" value="KAI0031302.1"/>
    <property type="molecule type" value="Genomic_DNA"/>
</dbReference>
<sequence>MLSHLAVSRVVRPAARTAARARYSTAPIHAEYNGLPFNYHNKKTLKYKVIAFFGVPMVVPFIASGYQLWKGGAFSEAK</sequence>
<gene>
    <name evidence="1" type="ORF">K488DRAFT_86945</name>
</gene>
<accession>A0ACB8QI04</accession>
<evidence type="ECO:0000313" key="2">
    <source>
        <dbReference type="Proteomes" id="UP000814128"/>
    </source>
</evidence>
<reference evidence="1" key="2">
    <citation type="journal article" date="2022" name="New Phytol.">
        <title>Evolutionary transition to the ectomycorrhizal habit in the genomes of a hyperdiverse lineage of mushroom-forming fungi.</title>
        <authorList>
            <person name="Looney B."/>
            <person name="Miyauchi S."/>
            <person name="Morin E."/>
            <person name="Drula E."/>
            <person name="Courty P.E."/>
            <person name="Kohler A."/>
            <person name="Kuo A."/>
            <person name="LaButti K."/>
            <person name="Pangilinan J."/>
            <person name="Lipzen A."/>
            <person name="Riley R."/>
            <person name="Andreopoulos W."/>
            <person name="He G."/>
            <person name="Johnson J."/>
            <person name="Nolan M."/>
            <person name="Tritt A."/>
            <person name="Barry K.W."/>
            <person name="Grigoriev I.V."/>
            <person name="Nagy L.G."/>
            <person name="Hibbett D."/>
            <person name="Henrissat B."/>
            <person name="Matheny P.B."/>
            <person name="Labbe J."/>
            <person name="Martin F.M."/>
        </authorList>
    </citation>
    <scope>NUCLEOTIDE SEQUENCE</scope>
    <source>
        <strain evidence="1">EC-137</strain>
    </source>
</reference>
<evidence type="ECO:0000313" key="1">
    <source>
        <dbReference type="EMBL" id="KAI0031302.1"/>
    </source>
</evidence>
<reference evidence="1" key="1">
    <citation type="submission" date="2021-02" db="EMBL/GenBank/DDBJ databases">
        <authorList>
            <consortium name="DOE Joint Genome Institute"/>
            <person name="Ahrendt S."/>
            <person name="Looney B.P."/>
            <person name="Miyauchi S."/>
            <person name="Morin E."/>
            <person name="Drula E."/>
            <person name="Courty P.E."/>
            <person name="Chicoki N."/>
            <person name="Fauchery L."/>
            <person name="Kohler A."/>
            <person name="Kuo A."/>
            <person name="Labutti K."/>
            <person name="Pangilinan J."/>
            <person name="Lipzen A."/>
            <person name="Riley R."/>
            <person name="Andreopoulos W."/>
            <person name="He G."/>
            <person name="Johnson J."/>
            <person name="Barry K.W."/>
            <person name="Grigoriev I.V."/>
            <person name="Nagy L."/>
            <person name="Hibbett D."/>
            <person name="Henrissat B."/>
            <person name="Matheny P.B."/>
            <person name="Labbe J."/>
            <person name="Martin F."/>
        </authorList>
    </citation>
    <scope>NUCLEOTIDE SEQUENCE</scope>
    <source>
        <strain evidence="1">EC-137</strain>
    </source>
</reference>
<proteinExistence type="predicted"/>